<dbReference type="Gene3D" id="3.40.140.80">
    <property type="match status" value="1"/>
</dbReference>
<sequence length="293" mass="30351">MPSEGVEKSWKRLGLIAGGGALPVRIAEAEKAAGRPPFVVRITADKDAFAKFDHADMGIAEVGGVIKRLKAEGCDAVCFAGQVLRPNFADLRPDWRGAALLPKVVSAARKGDGAIIDVIVSAFEQEGFTVVGAEEAAGGLLMAAGSLGRHAPATEDLADIAKGAALVGALGPFDVAQGAVVRRGFVLAIEAAEGTDAMLDRCASLPEELKGFEPGHAGRKVGVLVKTPKPEQELRVDLPTLGVRTVEKAAAAGLAGIAVMAERALVVDRDAVREAADEAGLFVYGFRAEELPQ</sequence>
<dbReference type="Pfam" id="PF06230">
    <property type="entry name" value="LpxI_C"/>
    <property type="match status" value="1"/>
</dbReference>
<name>A0ABV7MFK4_9PROT</name>
<organism evidence="3 4">
    <name type="scientific">Parvularcula lutaonensis</name>
    <dbReference type="NCBI Taxonomy" id="491923"/>
    <lineage>
        <taxon>Bacteria</taxon>
        <taxon>Pseudomonadati</taxon>
        <taxon>Pseudomonadota</taxon>
        <taxon>Alphaproteobacteria</taxon>
        <taxon>Parvularculales</taxon>
        <taxon>Parvularculaceae</taxon>
        <taxon>Parvularcula</taxon>
    </lineage>
</organism>
<feature type="domain" description="LpxI C-terminal" evidence="1">
    <location>
        <begin position="144"/>
        <end position="284"/>
    </location>
</feature>
<comment type="caution">
    <text evidence="3">The sequence shown here is derived from an EMBL/GenBank/DDBJ whole genome shotgun (WGS) entry which is preliminary data.</text>
</comment>
<dbReference type="InterPro" id="IPR053174">
    <property type="entry name" value="LpxI"/>
</dbReference>
<dbReference type="Pfam" id="PF17930">
    <property type="entry name" value="LpxI_N"/>
    <property type="match status" value="1"/>
</dbReference>
<keyword evidence="4" id="KW-1185">Reference proteome</keyword>
<dbReference type="InterPro" id="IPR041255">
    <property type="entry name" value="LpxI_N"/>
</dbReference>
<protein>
    <submittedName>
        <fullName evidence="3">LpxI family protein</fullName>
    </submittedName>
</protein>
<dbReference type="RefSeq" id="WP_189576514.1">
    <property type="nucleotide sequence ID" value="NZ_BMXU01000002.1"/>
</dbReference>
<proteinExistence type="predicted"/>
<dbReference type="InterPro" id="IPR010415">
    <property type="entry name" value="LpxI_C"/>
</dbReference>
<evidence type="ECO:0000259" key="2">
    <source>
        <dbReference type="Pfam" id="PF17930"/>
    </source>
</evidence>
<dbReference type="PANTHER" id="PTHR39962">
    <property type="entry name" value="BLL4848 PROTEIN"/>
    <property type="match status" value="1"/>
</dbReference>
<reference evidence="4" key="1">
    <citation type="journal article" date="2019" name="Int. J. Syst. Evol. Microbiol.">
        <title>The Global Catalogue of Microorganisms (GCM) 10K type strain sequencing project: providing services to taxonomists for standard genome sequencing and annotation.</title>
        <authorList>
            <consortium name="The Broad Institute Genomics Platform"/>
            <consortium name="The Broad Institute Genome Sequencing Center for Infectious Disease"/>
            <person name="Wu L."/>
            <person name="Ma J."/>
        </authorList>
    </citation>
    <scope>NUCLEOTIDE SEQUENCE [LARGE SCALE GENOMIC DNA]</scope>
    <source>
        <strain evidence="4">KCTC 22245</strain>
    </source>
</reference>
<evidence type="ECO:0000313" key="3">
    <source>
        <dbReference type="EMBL" id="MFC3303712.1"/>
    </source>
</evidence>
<dbReference type="InterPro" id="IPR043167">
    <property type="entry name" value="LpxI_C_sf"/>
</dbReference>
<dbReference type="EMBL" id="JBHRVA010000003">
    <property type="protein sequence ID" value="MFC3303712.1"/>
    <property type="molecule type" value="Genomic_DNA"/>
</dbReference>
<gene>
    <name evidence="3" type="ORF">ACFONP_13345</name>
</gene>
<accession>A0ABV7MFK4</accession>
<evidence type="ECO:0000313" key="4">
    <source>
        <dbReference type="Proteomes" id="UP001595607"/>
    </source>
</evidence>
<feature type="domain" description="LpxI N-terminal" evidence="2">
    <location>
        <begin position="12"/>
        <end position="137"/>
    </location>
</feature>
<dbReference type="Gene3D" id="3.40.50.20">
    <property type="match status" value="1"/>
</dbReference>
<dbReference type="PANTHER" id="PTHR39962:SF1">
    <property type="entry name" value="LPXI FAMILY PROTEIN"/>
    <property type="match status" value="1"/>
</dbReference>
<dbReference type="Proteomes" id="UP001595607">
    <property type="component" value="Unassembled WGS sequence"/>
</dbReference>
<evidence type="ECO:0000259" key="1">
    <source>
        <dbReference type="Pfam" id="PF06230"/>
    </source>
</evidence>